<dbReference type="InterPro" id="IPR010998">
    <property type="entry name" value="Integrase_recombinase_N"/>
</dbReference>
<dbReference type="PROSITE" id="PS50949">
    <property type="entry name" value="HTH_GNTR"/>
    <property type="match status" value="1"/>
</dbReference>
<dbReference type="CDD" id="cd07377">
    <property type="entry name" value="WHTH_GntR"/>
    <property type="match status" value="1"/>
</dbReference>
<dbReference type="PROSITE" id="PS51898">
    <property type="entry name" value="TYR_RECOMBINASE"/>
    <property type="match status" value="1"/>
</dbReference>
<keyword evidence="8" id="KW-1185">Reference proteome</keyword>
<reference evidence="7 8" key="1">
    <citation type="submission" date="2023-02" db="EMBL/GenBank/DDBJ databases">
        <title>Genome sequencing required for Actinomycetospora new species description.</title>
        <authorList>
            <person name="Saimee Y."/>
            <person name="Duangmal K."/>
        </authorList>
    </citation>
    <scope>NUCLEOTIDE SEQUENCE [LARGE SCALE GENOMIC DNA]</scope>
    <source>
        <strain evidence="7 8">DW7H6</strain>
    </source>
</reference>
<keyword evidence="3" id="KW-0804">Transcription</keyword>
<evidence type="ECO:0000313" key="7">
    <source>
        <dbReference type="EMBL" id="MDD7967727.1"/>
    </source>
</evidence>
<proteinExistence type="predicted"/>
<dbReference type="Gene3D" id="1.10.10.10">
    <property type="entry name" value="Winged helix-like DNA-binding domain superfamily/Winged helix DNA-binding domain"/>
    <property type="match status" value="1"/>
</dbReference>
<sequence>MPPRTRRRRGWIEQLPSGSHRAWVYAGTDPLTGRPRRLRETVGTYAEAEKALTRLQRQVDEDQHPKSEITVRRAVEQWLEVVELEDTTRERYDDLIRLYVLPTFGHLPAGRLDAELLERSYARLHRCRVLSCNGKARGGHVCRPLSTSTTRKVHYIIRGALDRAVRWRHLGVNKAAMAEAPAPRRTEPDPPSADEAARLLNAAWADPEWGLLLWLTMLTGPRRGEVSALRWRHIDFDRGLLWVHQANAQTKAGLKEKSTKTNQRRKVALDERTVELLQAHRERWRERCEQFGVSLSPDSFVFSPAPDGATPYLPRAISQRYRRLALRLKLRSTRLHSLRHYSATELVAAGVDIRTVAGRLGHGSGGATTLKVYAAWVDEADRRAATTMATVLPRPVPQATVRRSPYEDIAEALREQIRSGALQPGAELPTVAEIAVANTVAVGTAHRALAALKAEGLVSVSRGRRAVVCTPHSNSNARSPD</sequence>
<comment type="caution">
    <text evidence="7">The sequence shown here is derived from an EMBL/GenBank/DDBJ whole genome shotgun (WGS) entry which is preliminary data.</text>
</comment>
<evidence type="ECO:0000259" key="6">
    <source>
        <dbReference type="PROSITE" id="PS51898"/>
    </source>
</evidence>
<dbReference type="InterPro" id="IPR011010">
    <property type="entry name" value="DNA_brk_join_enz"/>
</dbReference>
<dbReference type="InterPro" id="IPR050090">
    <property type="entry name" value="Tyrosine_recombinase_XerCD"/>
</dbReference>
<evidence type="ECO:0000313" key="8">
    <source>
        <dbReference type="Proteomes" id="UP001300763"/>
    </source>
</evidence>
<dbReference type="PANTHER" id="PTHR30349:SF91">
    <property type="entry name" value="INTA PROTEIN"/>
    <property type="match status" value="1"/>
</dbReference>
<evidence type="ECO:0000256" key="4">
    <source>
        <dbReference type="ARBA" id="ARBA00023172"/>
    </source>
</evidence>
<feature type="domain" description="Tyr recombinase" evidence="6">
    <location>
        <begin position="186"/>
        <end position="386"/>
    </location>
</feature>
<name>A0ABT5T0H4_9PSEU</name>
<protein>
    <submittedName>
        <fullName evidence="7">Tyrosine-type recombinase/integrase</fullName>
    </submittedName>
</protein>
<dbReference type="Pfam" id="PF00589">
    <property type="entry name" value="Phage_integrase"/>
    <property type="match status" value="1"/>
</dbReference>
<dbReference type="Gene3D" id="1.10.150.130">
    <property type="match status" value="1"/>
</dbReference>
<dbReference type="EMBL" id="JAQZAO010000009">
    <property type="protein sequence ID" value="MDD7967727.1"/>
    <property type="molecule type" value="Genomic_DNA"/>
</dbReference>
<feature type="domain" description="HTH gntR-type" evidence="5">
    <location>
        <begin position="403"/>
        <end position="471"/>
    </location>
</feature>
<dbReference type="PANTHER" id="PTHR30349">
    <property type="entry name" value="PHAGE INTEGRASE-RELATED"/>
    <property type="match status" value="1"/>
</dbReference>
<dbReference type="InterPro" id="IPR000524">
    <property type="entry name" value="Tscrpt_reg_HTH_GntR"/>
</dbReference>
<dbReference type="RefSeq" id="WP_274202254.1">
    <property type="nucleotide sequence ID" value="NZ_JAQZAO010000009.1"/>
</dbReference>
<accession>A0ABT5T0H4</accession>
<dbReference type="InterPro" id="IPR036388">
    <property type="entry name" value="WH-like_DNA-bd_sf"/>
</dbReference>
<evidence type="ECO:0000259" key="5">
    <source>
        <dbReference type="PROSITE" id="PS50949"/>
    </source>
</evidence>
<keyword evidence="4" id="KW-0233">DNA recombination</keyword>
<evidence type="ECO:0000256" key="2">
    <source>
        <dbReference type="ARBA" id="ARBA00023125"/>
    </source>
</evidence>
<dbReference type="InterPro" id="IPR002104">
    <property type="entry name" value="Integrase_catalytic"/>
</dbReference>
<dbReference type="Proteomes" id="UP001300763">
    <property type="component" value="Unassembled WGS sequence"/>
</dbReference>
<keyword evidence="1" id="KW-0805">Transcription regulation</keyword>
<dbReference type="SUPFAM" id="SSF46785">
    <property type="entry name" value="Winged helix' DNA-binding domain"/>
    <property type="match status" value="1"/>
</dbReference>
<keyword evidence="2" id="KW-0238">DNA-binding</keyword>
<dbReference type="SMART" id="SM00345">
    <property type="entry name" value="HTH_GNTR"/>
    <property type="match status" value="1"/>
</dbReference>
<gene>
    <name evidence="7" type="ORF">PGB27_20495</name>
</gene>
<dbReference type="InterPro" id="IPR036390">
    <property type="entry name" value="WH_DNA-bd_sf"/>
</dbReference>
<dbReference type="Gene3D" id="1.10.443.10">
    <property type="entry name" value="Intergrase catalytic core"/>
    <property type="match status" value="1"/>
</dbReference>
<dbReference type="Pfam" id="PF00392">
    <property type="entry name" value="GntR"/>
    <property type="match status" value="1"/>
</dbReference>
<dbReference type="CDD" id="cd01189">
    <property type="entry name" value="INT_ICEBs1_C_like"/>
    <property type="match status" value="1"/>
</dbReference>
<dbReference type="InterPro" id="IPR013762">
    <property type="entry name" value="Integrase-like_cat_sf"/>
</dbReference>
<evidence type="ECO:0000256" key="3">
    <source>
        <dbReference type="ARBA" id="ARBA00023163"/>
    </source>
</evidence>
<dbReference type="SUPFAM" id="SSF56349">
    <property type="entry name" value="DNA breaking-rejoining enzymes"/>
    <property type="match status" value="1"/>
</dbReference>
<organism evidence="7 8">
    <name type="scientific">Actinomycetospora lemnae</name>
    <dbReference type="NCBI Taxonomy" id="3019891"/>
    <lineage>
        <taxon>Bacteria</taxon>
        <taxon>Bacillati</taxon>
        <taxon>Actinomycetota</taxon>
        <taxon>Actinomycetes</taxon>
        <taxon>Pseudonocardiales</taxon>
        <taxon>Pseudonocardiaceae</taxon>
        <taxon>Actinomycetospora</taxon>
    </lineage>
</organism>
<evidence type="ECO:0000256" key="1">
    <source>
        <dbReference type="ARBA" id="ARBA00023015"/>
    </source>
</evidence>